<accession>A0A3N4HK95</accession>
<evidence type="ECO:0000313" key="2">
    <source>
        <dbReference type="Proteomes" id="UP000275078"/>
    </source>
</evidence>
<dbReference type="AlphaFoldDB" id="A0A3N4HK95"/>
<dbReference type="Proteomes" id="UP000275078">
    <property type="component" value="Unassembled WGS sequence"/>
</dbReference>
<evidence type="ECO:0000313" key="1">
    <source>
        <dbReference type="EMBL" id="RPA73697.1"/>
    </source>
</evidence>
<protein>
    <submittedName>
        <fullName evidence="1">Uncharacterized protein</fullName>
    </submittedName>
</protein>
<name>A0A3N4HK95_ASCIM</name>
<keyword evidence="2" id="KW-1185">Reference proteome</keyword>
<organism evidence="1 2">
    <name type="scientific">Ascobolus immersus RN42</name>
    <dbReference type="NCBI Taxonomy" id="1160509"/>
    <lineage>
        <taxon>Eukaryota</taxon>
        <taxon>Fungi</taxon>
        <taxon>Dikarya</taxon>
        <taxon>Ascomycota</taxon>
        <taxon>Pezizomycotina</taxon>
        <taxon>Pezizomycetes</taxon>
        <taxon>Pezizales</taxon>
        <taxon>Ascobolaceae</taxon>
        <taxon>Ascobolus</taxon>
    </lineage>
</organism>
<dbReference type="EMBL" id="ML119813">
    <property type="protein sequence ID" value="RPA73697.1"/>
    <property type="molecule type" value="Genomic_DNA"/>
</dbReference>
<proteinExistence type="predicted"/>
<reference evidence="1 2" key="1">
    <citation type="journal article" date="2018" name="Nat. Ecol. Evol.">
        <title>Pezizomycetes genomes reveal the molecular basis of ectomycorrhizal truffle lifestyle.</title>
        <authorList>
            <person name="Murat C."/>
            <person name="Payen T."/>
            <person name="Noel B."/>
            <person name="Kuo A."/>
            <person name="Morin E."/>
            <person name="Chen J."/>
            <person name="Kohler A."/>
            <person name="Krizsan K."/>
            <person name="Balestrini R."/>
            <person name="Da Silva C."/>
            <person name="Montanini B."/>
            <person name="Hainaut M."/>
            <person name="Levati E."/>
            <person name="Barry K.W."/>
            <person name="Belfiori B."/>
            <person name="Cichocki N."/>
            <person name="Clum A."/>
            <person name="Dockter R.B."/>
            <person name="Fauchery L."/>
            <person name="Guy J."/>
            <person name="Iotti M."/>
            <person name="Le Tacon F."/>
            <person name="Lindquist E.A."/>
            <person name="Lipzen A."/>
            <person name="Malagnac F."/>
            <person name="Mello A."/>
            <person name="Molinier V."/>
            <person name="Miyauchi S."/>
            <person name="Poulain J."/>
            <person name="Riccioni C."/>
            <person name="Rubini A."/>
            <person name="Sitrit Y."/>
            <person name="Splivallo R."/>
            <person name="Traeger S."/>
            <person name="Wang M."/>
            <person name="Zifcakova L."/>
            <person name="Wipf D."/>
            <person name="Zambonelli A."/>
            <person name="Paolocci F."/>
            <person name="Nowrousian M."/>
            <person name="Ottonello S."/>
            <person name="Baldrian P."/>
            <person name="Spatafora J.W."/>
            <person name="Henrissat B."/>
            <person name="Nagy L.G."/>
            <person name="Aury J.M."/>
            <person name="Wincker P."/>
            <person name="Grigoriev I.V."/>
            <person name="Bonfante P."/>
            <person name="Martin F.M."/>
        </authorList>
    </citation>
    <scope>NUCLEOTIDE SEQUENCE [LARGE SCALE GENOMIC DNA]</scope>
    <source>
        <strain evidence="1 2">RN42</strain>
    </source>
</reference>
<gene>
    <name evidence="1" type="ORF">BJ508DRAFT_313566</name>
</gene>
<sequence length="160" mass="18583">MEKVQRNHLTSRLSLATRMRRVETRKEALMKRVKVFNERERDSKAFWIALGGKKEEDWVPVFLFNSLPLNAENVMANEHEIGVIEQFFELHREQCKDGERVEEVVTRLRKEGEPEQPFTMEELVEQCQLSEEGKANLTKHLMEAAAERGQGKATDGSKRA</sequence>